<protein>
    <submittedName>
        <fullName evidence="1">Uncharacterized protein</fullName>
    </submittedName>
</protein>
<keyword evidence="2" id="KW-1185">Reference proteome</keyword>
<evidence type="ECO:0000313" key="2">
    <source>
        <dbReference type="Proteomes" id="UP000266673"/>
    </source>
</evidence>
<comment type="caution">
    <text evidence="1">The sequence shown here is derived from an EMBL/GenBank/DDBJ whole genome shotgun (WGS) entry which is preliminary data.</text>
</comment>
<proteinExistence type="predicted"/>
<sequence length="144" mass="16502">MSNQQAKNSAMDVVFIRNYEDFVNKKEIPSKILTIIPEVTEAPKVTEANPNVSKDPELAEEDQKQFKIIKKPKFCDKNESVMAPFKPPIKPNSPLFNSYRKNKRSLSDIIIIKLPTSTSPQTYNLNITFIDLFDFHVTVQICLN</sequence>
<dbReference type="OrthoDB" id="2443568at2759"/>
<dbReference type="AlphaFoldDB" id="A0A397VKB2"/>
<reference evidence="1 2" key="1">
    <citation type="submission" date="2018-06" db="EMBL/GenBank/DDBJ databases">
        <title>Comparative genomics reveals the genomic features of Rhizophagus irregularis, R. cerebriforme, R. diaphanum and Gigaspora rosea, and their symbiotic lifestyle signature.</title>
        <authorList>
            <person name="Morin E."/>
            <person name="San Clemente H."/>
            <person name="Chen E.C.H."/>
            <person name="De La Providencia I."/>
            <person name="Hainaut M."/>
            <person name="Kuo A."/>
            <person name="Kohler A."/>
            <person name="Murat C."/>
            <person name="Tang N."/>
            <person name="Roy S."/>
            <person name="Loubradou J."/>
            <person name="Henrissat B."/>
            <person name="Grigoriev I.V."/>
            <person name="Corradi N."/>
            <person name="Roux C."/>
            <person name="Martin F.M."/>
        </authorList>
    </citation>
    <scope>NUCLEOTIDE SEQUENCE [LARGE SCALE GENOMIC DNA]</scope>
    <source>
        <strain evidence="1 2">DAOM 194757</strain>
    </source>
</reference>
<gene>
    <name evidence="1" type="ORF">C2G38_2174392</name>
</gene>
<organism evidence="1 2">
    <name type="scientific">Gigaspora rosea</name>
    <dbReference type="NCBI Taxonomy" id="44941"/>
    <lineage>
        <taxon>Eukaryota</taxon>
        <taxon>Fungi</taxon>
        <taxon>Fungi incertae sedis</taxon>
        <taxon>Mucoromycota</taxon>
        <taxon>Glomeromycotina</taxon>
        <taxon>Glomeromycetes</taxon>
        <taxon>Diversisporales</taxon>
        <taxon>Gigasporaceae</taxon>
        <taxon>Gigaspora</taxon>
    </lineage>
</organism>
<accession>A0A397VKB2</accession>
<dbReference type="Proteomes" id="UP000266673">
    <property type="component" value="Unassembled WGS sequence"/>
</dbReference>
<name>A0A397VKB2_9GLOM</name>
<dbReference type="EMBL" id="QKWP01000317">
    <property type="protein sequence ID" value="RIB22261.1"/>
    <property type="molecule type" value="Genomic_DNA"/>
</dbReference>
<evidence type="ECO:0000313" key="1">
    <source>
        <dbReference type="EMBL" id="RIB22261.1"/>
    </source>
</evidence>